<feature type="non-terminal residue" evidence="7">
    <location>
        <position position="105"/>
    </location>
</feature>
<dbReference type="Gene3D" id="1.20.1250.20">
    <property type="entry name" value="MFS general substrate transporter like domains"/>
    <property type="match status" value="1"/>
</dbReference>
<evidence type="ECO:0000256" key="1">
    <source>
        <dbReference type="ARBA" id="ARBA00004651"/>
    </source>
</evidence>
<feature type="non-terminal residue" evidence="7">
    <location>
        <position position="1"/>
    </location>
</feature>
<keyword evidence="5 6" id="KW-0472">Membrane</keyword>
<evidence type="ECO:0000256" key="2">
    <source>
        <dbReference type="ARBA" id="ARBA00022475"/>
    </source>
</evidence>
<dbReference type="PANTHER" id="PTHR23513">
    <property type="entry name" value="INTEGRAL MEMBRANE EFFLUX PROTEIN-RELATED"/>
    <property type="match status" value="1"/>
</dbReference>
<proteinExistence type="predicted"/>
<feature type="transmembrane region" description="Helical" evidence="6">
    <location>
        <begin position="39"/>
        <end position="64"/>
    </location>
</feature>
<reference evidence="7" key="1">
    <citation type="submission" date="2021-02" db="EMBL/GenBank/DDBJ databases">
        <authorList>
            <person name="Nowell W R."/>
        </authorList>
    </citation>
    <scope>NUCLEOTIDE SEQUENCE</scope>
</reference>
<name>A0A8S2TGM2_9BILA</name>
<organism evidence="7 8">
    <name type="scientific">Rotaria magnacalcarata</name>
    <dbReference type="NCBI Taxonomy" id="392030"/>
    <lineage>
        <taxon>Eukaryota</taxon>
        <taxon>Metazoa</taxon>
        <taxon>Spiralia</taxon>
        <taxon>Gnathifera</taxon>
        <taxon>Rotifera</taxon>
        <taxon>Eurotatoria</taxon>
        <taxon>Bdelloidea</taxon>
        <taxon>Philodinida</taxon>
        <taxon>Philodinidae</taxon>
        <taxon>Rotaria</taxon>
    </lineage>
</organism>
<keyword evidence="3 6" id="KW-0812">Transmembrane</keyword>
<dbReference type="PANTHER" id="PTHR23513:SF6">
    <property type="entry name" value="MAJOR FACILITATOR SUPERFAMILY ASSOCIATED DOMAIN-CONTAINING PROTEIN"/>
    <property type="match status" value="1"/>
</dbReference>
<keyword evidence="2" id="KW-1003">Cell membrane</keyword>
<evidence type="ECO:0000256" key="5">
    <source>
        <dbReference type="ARBA" id="ARBA00023136"/>
    </source>
</evidence>
<comment type="subcellular location">
    <subcellularLocation>
        <location evidence="1">Cell membrane</location>
        <topology evidence="1">Multi-pass membrane protein</topology>
    </subcellularLocation>
</comment>
<evidence type="ECO:0000313" key="8">
    <source>
        <dbReference type="Proteomes" id="UP000676336"/>
    </source>
</evidence>
<comment type="caution">
    <text evidence="7">The sequence shown here is derived from an EMBL/GenBank/DDBJ whole genome shotgun (WGS) entry which is preliminary data.</text>
</comment>
<evidence type="ECO:0000256" key="4">
    <source>
        <dbReference type="ARBA" id="ARBA00022989"/>
    </source>
</evidence>
<protein>
    <submittedName>
        <fullName evidence="7">Uncharacterized protein</fullName>
    </submittedName>
</protein>
<dbReference type="EMBL" id="CAJOBI010034184">
    <property type="protein sequence ID" value="CAF4289481.1"/>
    <property type="molecule type" value="Genomic_DNA"/>
</dbReference>
<accession>A0A8S2TGM2</accession>
<dbReference type="AlphaFoldDB" id="A0A8S2TGM2"/>
<dbReference type="SUPFAM" id="SSF103473">
    <property type="entry name" value="MFS general substrate transporter"/>
    <property type="match status" value="1"/>
</dbReference>
<dbReference type="Proteomes" id="UP000676336">
    <property type="component" value="Unassembled WGS sequence"/>
</dbReference>
<gene>
    <name evidence="7" type="ORF">SMN809_LOCUS25600</name>
</gene>
<feature type="transmembrane region" description="Helical" evidence="6">
    <location>
        <begin position="84"/>
        <end position="103"/>
    </location>
</feature>
<keyword evidence="4 6" id="KW-1133">Transmembrane helix</keyword>
<dbReference type="GO" id="GO:0005886">
    <property type="term" value="C:plasma membrane"/>
    <property type="evidence" value="ECO:0007669"/>
    <property type="project" value="UniProtKB-SubCell"/>
</dbReference>
<evidence type="ECO:0000313" key="7">
    <source>
        <dbReference type="EMBL" id="CAF4289481.1"/>
    </source>
</evidence>
<evidence type="ECO:0000256" key="6">
    <source>
        <dbReference type="SAM" id="Phobius"/>
    </source>
</evidence>
<evidence type="ECO:0000256" key="3">
    <source>
        <dbReference type="ARBA" id="ARBA00022692"/>
    </source>
</evidence>
<sequence length="105" mass="11618">TPARTFERIGLLSGLNQAFQCVGSILIAPLIKRWPIRTILSISIVVFAIFTASLMIIDAATGGYIEPANFTPKHANDFSYYGHYNTDLIIPIYCFTGIVYGMVEL</sequence>
<dbReference type="InterPro" id="IPR036259">
    <property type="entry name" value="MFS_trans_sf"/>
</dbReference>